<keyword evidence="2" id="KW-1185">Reference proteome</keyword>
<organism evidence="1 2">
    <name type="scientific">Massilia mucilaginosa</name>
    <dbReference type="NCBI Taxonomy" id="2609282"/>
    <lineage>
        <taxon>Bacteria</taxon>
        <taxon>Pseudomonadati</taxon>
        <taxon>Pseudomonadota</taxon>
        <taxon>Betaproteobacteria</taxon>
        <taxon>Burkholderiales</taxon>
        <taxon>Oxalobacteraceae</taxon>
        <taxon>Telluria group</taxon>
        <taxon>Massilia</taxon>
    </lineage>
</organism>
<evidence type="ECO:0000313" key="2">
    <source>
        <dbReference type="Proteomes" id="UP000609726"/>
    </source>
</evidence>
<evidence type="ECO:0000313" key="1">
    <source>
        <dbReference type="EMBL" id="NHZ89169.1"/>
    </source>
</evidence>
<proteinExistence type="predicted"/>
<gene>
    <name evidence="1" type="ORF">F2P45_09085</name>
</gene>
<sequence>MTTLLPDRWDPWLDSLPPGLADPLRAMMAQLQPLLGLLAPLAPDACPRMRCVAMFDAGPGQPDAARVLHMALFILLARRARAARMHLRWGVLQAPGRSRFSADEHALGALLTVRAPLPAGQADLDGWNTDQASHDAPDDFWQIGGAGTAALARMTARVTVAVAPDGASLQVTLARQGGVHALRLALPQAGIVQRLVRHPVAALAENGRLRTGLRDAPTPEHAPHFGLSDTKVLASRFDGGTLEFSLHHAFEPHAGMPVRRRLPKRGRLAGQLLFGGRAGLGQVALSGESMIFNGFTGEFTNSRRCPLPPPAQFQAPGRGGRPLPTFYQFHDRMQYVFMLDGAGRLLEWSAERGQPEIGFRVVASGGASVAQGTQVLGYASVAGGKTTIHAISQHGDAATICFPFAARRVLFGEFIGMPSLARLAVQVGATQWLLAAGADMQTVEVDEGATVIALVRASASHMNKQPALLVLSADRQSASLCTATLRQVVLVTGLPMVHLVTDQRAQLLCWMLAGTHELCVRALHGGGLLLHVIPDQAALPDARPA</sequence>
<dbReference type="RefSeq" id="WP_166873152.1">
    <property type="nucleotide sequence ID" value="NZ_WHJH01000007.1"/>
</dbReference>
<comment type="caution">
    <text evidence="1">The sequence shown here is derived from an EMBL/GenBank/DDBJ whole genome shotgun (WGS) entry which is preliminary data.</text>
</comment>
<accession>A0ABX0NQM1</accession>
<dbReference type="EMBL" id="WHJH01000007">
    <property type="protein sequence ID" value="NHZ89169.1"/>
    <property type="molecule type" value="Genomic_DNA"/>
</dbReference>
<reference evidence="1 2" key="1">
    <citation type="submission" date="2019-10" db="EMBL/GenBank/DDBJ databases">
        <title>Taxonomy of Antarctic Massilia spp.: description of Massilia rubra sp. nov., Massilia aquatica sp. nov., Massilia mucilaginosa sp. nov., Massilia frigida sp. nov. isolated from streams, lakes and regoliths.</title>
        <authorList>
            <person name="Holochova P."/>
            <person name="Sedlacek I."/>
            <person name="Kralova S."/>
            <person name="Maslanova I."/>
            <person name="Busse H.-J."/>
            <person name="Stankova E."/>
            <person name="Vrbovska V."/>
            <person name="Kovarovic V."/>
            <person name="Bartak M."/>
            <person name="Svec P."/>
            <person name="Pantucek R."/>
        </authorList>
    </citation>
    <scope>NUCLEOTIDE SEQUENCE [LARGE SCALE GENOMIC DNA]</scope>
    <source>
        <strain evidence="1 2">CCM 8733</strain>
    </source>
</reference>
<dbReference type="Proteomes" id="UP000609726">
    <property type="component" value="Unassembled WGS sequence"/>
</dbReference>
<name>A0ABX0NQM1_9BURK</name>
<protein>
    <submittedName>
        <fullName evidence="1">Uncharacterized protein</fullName>
    </submittedName>
</protein>